<dbReference type="GO" id="GO:0009082">
    <property type="term" value="P:branched-chain amino acid biosynthetic process"/>
    <property type="evidence" value="ECO:0007669"/>
    <property type="project" value="UniProtKB-KW"/>
</dbReference>
<dbReference type="PANTHER" id="PTHR42743">
    <property type="entry name" value="AMINO-ACID AMINOTRANSFERASE"/>
    <property type="match status" value="1"/>
</dbReference>
<sequence length="85" mass="9729">VLNSNDTIADATIANMFIVKDGIIKTPSLDEGCIAGIMRRYLLQCFDKEEILFKETKIEVKDIFEADEIFLTNTIFWHQMGKAGW</sequence>
<dbReference type="SUPFAM" id="SSF56752">
    <property type="entry name" value="D-aminoacid aminotransferase-like PLP-dependent enzymes"/>
    <property type="match status" value="1"/>
</dbReference>
<name>A0A815V9L9_9BILA</name>
<gene>
    <name evidence="3" type="ORF">IZO911_LOCUS45968</name>
</gene>
<feature type="non-terminal residue" evidence="3">
    <location>
        <position position="1"/>
    </location>
</feature>
<organism evidence="3 4">
    <name type="scientific">Adineta steineri</name>
    <dbReference type="NCBI Taxonomy" id="433720"/>
    <lineage>
        <taxon>Eukaryota</taxon>
        <taxon>Metazoa</taxon>
        <taxon>Spiralia</taxon>
        <taxon>Gnathifera</taxon>
        <taxon>Rotifera</taxon>
        <taxon>Eurotatoria</taxon>
        <taxon>Bdelloidea</taxon>
        <taxon>Adinetida</taxon>
        <taxon>Adinetidae</taxon>
        <taxon>Adineta</taxon>
    </lineage>
</organism>
<reference evidence="3" key="1">
    <citation type="submission" date="2021-02" db="EMBL/GenBank/DDBJ databases">
        <authorList>
            <person name="Nowell W R."/>
        </authorList>
    </citation>
    <scope>NUCLEOTIDE SEQUENCE</scope>
</reference>
<dbReference type="Proteomes" id="UP000663860">
    <property type="component" value="Unassembled WGS sequence"/>
</dbReference>
<dbReference type="AlphaFoldDB" id="A0A815V9L9"/>
<dbReference type="InterPro" id="IPR050571">
    <property type="entry name" value="Class-IV_PLP-Dep_Aminotrnsfr"/>
</dbReference>
<evidence type="ECO:0000313" key="4">
    <source>
        <dbReference type="Proteomes" id="UP000663860"/>
    </source>
</evidence>
<evidence type="ECO:0000256" key="1">
    <source>
        <dbReference type="ARBA" id="ARBA00009320"/>
    </source>
</evidence>
<evidence type="ECO:0000313" key="3">
    <source>
        <dbReference type="EMBL" id="CAF1525226.1"/>
    </source>
</evidence>
<dbReference type="InterPro" id="IPR036038">
    <property type="entry name" value="Aminotransferase-like"/>
</dbReference>
<dbReference type="GO" id="GO:0003824">
    <property type="term" value="F:catalytic activity"/>
    <property type="evidence" value="ECO:0007669"/>
    <property type="project" value="InterPro"/>
</dbReference>
<keyword evidence="2" id="KW-0028">Amino-acid biosynthesis</keyword>
<protein>
    <recommendedName>
        <fullName evidence="5">Aminodeoxychorismate lyase</fullName>
    </recommendedName>
</protein>
<proteinExistence type="inferred from homology"/>
<comment type="similarity">
    <text evidence="1">Belongs to the class-IV pyridoxal-phosphate-dependent aminotransferase family.</text>
</comment>
<dbReference type="PANTHER" id="PTHR42743:SF11">
    <property type="entry name" value="AMINODEOXYCHORISMATE LYASE"/>
    <property type="match status" value="1"/>
</dbReference>
<keyword evidence="2" id="KW-0100">Branched-chain amino acid biosynthesis</keyword>
<evidence type="ECO:0000256" key="2">
    <source>
        <dbReference type="ARBA" id="ARBA00023304"/>
    </source>
</evidence>
<comment type="caution">
    <text evidence="3">The sequence shown here is derived from an EMBL/GenBank/DDBJ whole genome shotgun (WGS) entry which is preliminary data.</text>
</comment>
<dbReference type="InterPro" id="IPR043132">
    <property type="entry name" value="BCAT-like_C"/>
</dbReference>
<evidence type="ECO:0008006" key="5">
    <source>
        <dbReference type="Google" id="ProtNLM"/>
    </source>
</evidence>
<dbReference type="InterPro" id="IPR001544">
    <property type="entry name" value="Aminotrans_IV"/>
</dbReference>
<dbReference type="Pfam" id="PF01063">
    <property type="entry name" value="Aminotran_4"/>
    <property type="match status" value="1"/>
</dbReference>
<accession>A0A815V9L9</accession>
<dbReference type="Gene3D" id="3.20.10.10">
    <property type="entry name" value="D-amino Acid Aminotransferase, subunit A, domain 2"/>
    <property type="match status" value="1"/>
</dbReference>
<dbReference type="EMBL" id="CAJNOE010006829">
    <property type="protein sequence ID" value="CAF1525226.1"/>
    <property type="molecule type" value="Genomic_DNA"/>
</dbReference>